<dbReference type="RefSeq" id="WP_134209025.1">
    <property type="nucleotide sequence ID" value="NZ_CP038015.1"/>
</dbReference>
<accession>A0A4P6ZUX8</accession>
<evidence type="ECO:0000313" key="2">
    <source>
        <dbReference type="Proteomes" id="UP000294292"/>
    </source>
</evidence>
<dbReference type="EMBL" id="CP038015">
    <property type="protein sequence ID" value="QBP40290.1"/>
    <property type="molecule type" value="Genomic_DNA"/>
</dbReference>
<reference evidence="1 2" key="1">
    <citation type="submission" date="2019-03" db="EMBL/GenBank/DDBJ databases">
        <title>Complete genome sequence of Paenisporosarcina antarctica CGMCC 1.6503T.</title>
        <authorList>
            <person name="Rong J.-C."/>
            <person name="Chi N.-Y."/>
            <person name="Zhang Q.-F."/>
        </authorList>
    </citation>
    <scope>NUCLEOTIDE SEQUENCE [LARGE SCALE GENOMIC DNA]</scope>
    <source>
        <strain evidence="1 2">CGMCC 1.6503</strain>
    </source>
</reference>
<name>A0A4P6ZUX8_9BACL</name>
<evidence type="ECO:0000313" key="1">
    <source>
        <dbReference type="EMBL" id="QBP40290.1"/>
    </source>
</evidence>
<dbReference type="PANTHER" id="PTHR10443">
    <property type="entry name" value="MICROSOMAL DIPEPTIDASE"/>
    <property type="match status" value="1"/>
</dbReference>
<organism evidence="1 2">
    <name type="scientific">Paenisporosarcina antarctica</name>
    <dbReference type="NCBI Taxonomy" id="417367"/>
    <lineage>
        <taxon>Bacteria</taxon>
        <taxon>Bacillati</taxon>
        <taxon>Bacillota</taxon>
        <taxon>Bacilli</taxon>
        <taxon>Bacillales</taxon>
        <taxon>Caryophanaceae</taxon>
        <taxon>Paenisporosarcina</taxon>
    </lineage>
</organism>
<dbReference type="Proteomes" id="UP000294292">
    <property type="component" value="Chromosome"/>
</dbReference>
<dbReference type="GO" id="GO:0070573">
    <property type="term" value="F:metallodipeptidase activity"/>
    <property type="evidence" value="ECO:0007669"/>
    <property type="project" value="InterPro"/>
</dbReference>
<dbReference type="OrthoDB" id="9804920at2"/>
<dbReference type="CDD" id="cd01301">
    <property type="entry name" value="rDP_like"/>
    <property type="match status" value="1"/>
</dbReference>
<dbReference type="InterPro" id="IPR008257">
    <property type="entry name" value="Pept_M19"/>
</dbReference>
<dbReference type="GO" id="GO:0006508">
    <property type="term" value="P:proteolysis"/>
    <property type="evidence" value="ECO:0007669"/>
    <property type="project" value="InterPro"/>
</dbReference>
<proteinExistence type="predicted"/>
<dbReference type="KEGG" id="panc:E2636_03605"/>
<dbReference type="PANTHER" id="PTHR10443:SF12">
    <property type="entry name" value="DIPEPTIDASE"/>
    <property type="match status" value="1"/>
</dbReference>
<gene>
    <name evidence="1" type="ORF">E2636_03605</name>
</gene>
<dbReference type="AlphaFoldDB" id="A0A4P6ZUX8"/>
<keyword evidence="2" id="KW-1185">Reference proteome</keyword>
<dbReference type="PROSITE" id="PS51365">
    <property type="entry name" value="RENAL_DIPEPTIDASE_2"/>
    <property type="match status" value="1"/>
</dbReference>
<dbReference type="InterPro" id="IPR032466">
    <property type="entry name" value="Metal_Hydrolase"/>
</dbReference>
<dbReference type="SUPFAM" id="SSF51556">
    <property type="entry name" value="Metallo-dependent hydrolases"/>
    <property type="match status" value="1"/>
</dbReference>
<dbReference type="Gene3D" id="3.20.20.140">
    <property type="entry name" value="Metal-dependent hydrolases"/>
    <property type="match status" value="1"/>
</dbReference>
<sequence>MNIIDLHCDVLLKLNNSRGKMKFKDANELDTNMERLKKGEVKVQAFAIFVCPDIKTEQKFQVALDQIHYFYTDVLENNPDMKLIKEWSDIERLKENEIGALLTLEGVDVIGNDLHKLSILYQLGVRSVGLTWNNTNLAADGAGEKRGAGLTSFGEEIVEFNNDHKILTDVSHLCEQAFWDVIDKAKFPVASHSNSRFIMNHVRNLTDEQAKAMFEKDAMVHVVYCPEFIKERKNVEIGDLIEHIDHFCSLGGENNIGLGSDFDGISAKIVNLENASMQQNLLNELLKHYSEDQVKGFAFKNFVRHLPK</sequence>
<protein>
    <submittedName>
        <fullName evidence="1">Membrane dipeptidase</fullName>
    </submittedName>
</protein>
<dbReference type="Pfam" id="PF01244">
    <property type="entry name" value="Peptidase_M19"/>
    <property type="match status" value="1"/>
</dbReference>